<evidence type="ECO:0000256" key="2">
    <source>
        <dbReference type="SAM" id="Phobius"/>
    </source>
</evidence>
<name>A0AAD5LDH6_PYTIN</name>
<feature type="region of interest" description="Disordered" evidence="1">
    <location>
        <begin position="614"/>
        <end position="647"/>
    </location>
</feature>
<feature type="signal peptide" evidence="3">
    <location>
        <begin position="1"/>
        <end position="26"/>
    </location>
</feature>
<feature type="transmembrane region" description="Helical" evidence="2">
    <location>
        <begin position="423"/>
        <end position="446"/>
    </location>
</feature>
<proteinExistence type="predicted"/>
<gene>
    <name evidence="4" type="ORF">P43SY_001217</name>
</gene>
<dbReference type="EMBL" id="JAKCXM010000385">
    <property type="protein sequence ID" value="KAJ0394764.1"/>
    <property type="molecule type" value="Genomic_DNA"/>
</dbReference>
<accession>A0AAD5LDH6</accession>
<protein>
    <recommendedName>
        <fullName evidence="6">Transmembrane protein</fullName>
    </recommendedName>
</protein>
<evidence type="ECO:0000256" key="1">
    <source>
        <dbReference type="SAM" id="MobiDB-lite"/>
    </source>
</evidence>
<evidence type="ECO:0000256" key="3">
    <source>
        <dbReference type="SAM" id="SignalP"/>
    </source>
</evidence>
<evidence type="ECO:0000313" key="4">
    <source>
        <dbReference type="EMBL" id="KAJ0394764.1"/>
    </source>
</evidence>
<feature type="transmembrane region" description="Helical" evidence="2">
    <location>
        <begin position="294"/>
        <end position="315"/>
    </location>
</feature>
<sequence>MASACFSPTALRTTLAVLLVLTLLDARDVWFKGRWLGSDDAGTRVVASSTMRLLPQPLEASRRNPNDAPTSGVVSFLERCEGMEAFASPASSFFHARLRRCQLEGSGNDSSVETADVIAATSVRVDSMAWAACQLLSVDRRPPLCHEALVLEFPRRVPGRRAPARSSLAAPMSPAEAELQLLLEVLSQSAPLSSVVCIEGIPSTNTTAAGGLVESSLFGCASPSTGRAAFVGTHATGFAALQRDLAWLTVLDLQVFGLHFEYLQHATSRFHVEQGPKHVELTHEMSLSMVSSGALFRLMLTVDVLLLFLHAMSAWELAHFVLSSTANEDEAGAEPSELSPSFLLTSLYRSAPVVALTTLSALLSWFLVVPCSMIWTYSSSVSLQLHAVLTVVRLWVLPLFVCRATWDTISWLREALAFSILRFTYVSSVELWSIFAFIVVVSTRYLGAIRDALLFLTSQRLHDASAFKSGVIVRSSAYNDAQDASAPLLSDRSAFAVLFTPLLLLVVLTAVATALLIAVRFFVNARREQGSSPASAYVRLPAEELLSLPIRARQLVRGSLALELVVSQRLNTKWLRVDQWLEVGVLLRDDQWLQTRRGFVLGLVQPKVHAGDGHAVIGTQDDGDGAGDGSDSPTKRRRKSAHVPSLR</sequence>
<evidence type="ECO:0000313" key="5">
    <source>
        <dbReference type="Proteomes" id="UP001209570"/>
    </source>
</evidence>
<organism evidence="4 5">
    <name type="scientific">Pythium insidiosum</name>
    <name type="common">Pythiosis disease agent</name>
    <dbReference type="NCBI Taxonomy" id="114742"/>
    <lineage>
        <taxon>Eukaryota</taxon>
        <taxon>Sar</taxon>
        <taxon>Stramenopiles</taxon>
        <taxon>Oomycota</taxon>
        <taxon>Peronosporomycetes</taxon>
        <taxon>Pythiales</taxon>
        <taxon>Pythiaceae</taxon>
        <taxon>Pythium</taxon>
    </lineage>
</organism>
<feature type="transmembrane region" description="Helical" evidence="2">
    <location>
        <begin position="353"/>
        <end position="377"/>
    </location>
</feature>
<keyword evidence="2" id="KW-1133">Transmembrane helix</keyword>
<feature type="transmembrane region" description="Helical" evidence="2">
    <location>
        <begin position="495"/>
        <end position="523"/>
    </location>
</feature>
<dbReference type="AlphaFoldDB" id="A0AAD5LDH6"/>
<dbReference type="Proteomes" id="UP001209570">
    <property type="component" value="Unassembled WGS sequence"/>
</dbReference>
<keyword evidence="2" id="KW-0812">Transmembrane</keyword>
<keyword evidence="5" id="KW-1185">Reference proteome</keyword>
<keyword evidence="3" id="KW-0732">Signal</keyword>
<keyword evidence="2" id="KW-0472">Membrane</keyword>
<comment type="caution">
    <text evidence="4">The sequence shown here is derived from an EMBL/GenBank/DDBJ whole genome shotgun (WGS) entry which is preliminary data.</text>
</comment>
<reference evidence="4" key="1">
    <citation type="submission" date="2021-12" db="EMBL/GenBank/DDBJ databases">
        <title>Prjna785345.</title>
        <authorList>
            <person name="Rujirawat T."/>
            <person name="Krajaejun T."/>
        </authorList>
    </citation>
    <scope>NUCLEOTIDE SEQUENCE</scope>
    <source>
        <strain evidence="4">Pi057C3</strain>
    </source>
</reference>
<feature type="chain" id="PRO_5042087798" description="Transmembrane protein" evidence="3">
    <location>
        <begin position="27"/>
        <end position="647"/>
    </location>
</feature>
<evidence type="ECO:0008006" key="6">
    <source>
        <dbReference type="Google" id="ProtNLM"/>
    </source>
</evidence>